<keyword evidence="5" id="KW-0648">Protein biosynthesis</keyword>
<evidence type="ECO:0000259" key="4">
    <source>
        <dbReference type="PROSITE" id="PS50102"/>
    </source>
</evidence>
<feature type="compositionally biased region" description="Basic and acidic residues" evidence="3">
    <location>
        <begin position="239"/>
        <end position="275"/>
    </location>
</feature>
<feature type="domain" description="RRM" evidence="4">
    <location>
        <begin position="80"/>
        <end position="157"/>
    </location>
</feature>
<keyword evidence="6" id="KW-1185">Reference proteome</keyword>
<feature type="compositionally biased region" description="Basic and acidic residues" evidence="3">
    <location>
        <begin position="206"/>
        <end position="220"/>
    </location>
</feature>
<feature type="compositionally biased region" description="Polar residues" evidence="3">
    <location>
        <begin position="367"/>
        <end position="380"/>
    </location>
</feature>
<evidence type="ECO:0000313" key="5">
    <source>
        <dbReference type="EMBL" id="BFF91727.1"/>
    </source>
</evidence>
<dbReference type="Pfam" id="PF00076">
    <property type="entry name" value="RRM_1"/>
    <property type="match status" value="1"/>
</dbReference>
<dbReference type="InterPro" id="IPR033107">
    <property type="entry name" value="EIF-4B_RRM"/>
</dbReference>
<gene>
    <name evidence="5" type="ORF">DMAD_09946</name>
</gene>
<dbReference type="FunFam" id="3.30.70.330:FF:000749">
    <property type="entry name" value="eukaryotic translation initiation factor 4B isoform X1"/>
    <property type="match status" value="1"/>
</dbReference>
<feature type="compositionally biased region" description="Basic and acidic residues" evidence="3">
    <location>
        <begin position="383"/>
        <end position="440"/>
    </location>
</feature>
<feature type="compositionally biased region" description="Basic and acidic residues" evidence="3">
    <location>
        <begin position="178"/>
        <end position="189"/>
    </location>
</feature>
<feature type="region of interest" description="Disordered" evidence="3">
    <location>
        <begin position="152"/>
        <end position="292"/>
    </location>
</feature>
<dbReference type="InterPro" id="IPR000504">
    <property type="entry name" value="RRM_dom"/>
</dbReference>
<dbReference type="GO" id="GO:0003743">
    <property type="term" value="F:translation initiation factor activity"/>
    <property type="evidence" value="ECO:0007669"/>
    <property type="project" value="UniProtKB-KW"/>
</dbReference>
<feature type="region of interest" description="Disordered" evidence="3">
    <location>
        <begin position="19"/>
        <end position="57"/>
    </location>
</feature>
<feature type="compositionally biased region" description="Basic and acidic residues" evidence="3">
    <location>
        <begin position="340"/>
        <end position="366"/>
    </location>
</feature>
<feature type="compositionally biased region" description="Polar residues" evidence="3">
    <location>
        <begin position="155"/>
        <end position="164"/>
    </location>
</feature>
<evidence type="ECO:0000256" key="3">
    <source>
        <dbReference type="SAM" id="MobiDB-lite"/>
    </source>
</evidence>
<accession>A0AAU9EZA5</accession>
<dbReference type="Proteomes" id="UP001500889">
    <property type="component" value="Chromosome O"/>
</dbReference>
<dbReference type="SUPFAM" id="SSF54928">
    <property type="entry name" value="RNA-binding domain, RBD"/>
    <property type="match status" value="1"/>
</dbReference>
<dbReference type="Gene3D" id="3.30.70.330">
    <property type="match status" value="1"/>
</dbReference>
<organism evidence="5 6">
    <name type="scientific">Drosophila madeirensis</name>
    <name type="common">Fruit fly</name>
    <dbReference type="NCBI Taxonomy" id="30013"/>
    <lineage>
        <taxon>Eukaryota</taxon>
        <taxon>Metazoa</taxon>
        <taxon>Ecdysozoa</taxon>
        <taxon>Arthropoda</taxon>
        <taxon>Hexapoda</taxon>
        <taxon>Insecta</taxon>
        <taxon>Pterygota</taxon>
        <taxon>Neoptera</taxon>
        <taxon>Endopterygota</taxon>
        <taxon>Diptera</taxon>
        <taxon>Brachycera</taxon>
        <taxon>Muscomorpha</taxon>
        <taxon>Ephydroidea</taxon>
        <taxon>Drosophilidae</taxon>
        <taxon>Drosophila</taxon>
        <taxon>Sophophora</taxon>
    </lineage>
</organism>
<dbReference type="InterPro" id="IPR035979">
    <property type="entry name" value="RBD_domain_sf"/>
</dbReference>
<evidence type="ECO:0000256" key="1">
    <source>
        <dbReference type="ARBA" id="ARBA00022884"/>
    </source>
</evidence>
<feature type="compositionally biased region" description="Polar residues" evidence="3">
    <location>
        <begin position="19"/>
        <end position="35"/>
    </location>
</feature>
<dbReference type="GO" id="GO:0005634">
    <property type="term" value="C:nucleus"/>
    <property type="evidence" value="ECO:0007669"/>
    <property type="project" value="TreeGrafter"/>
</dbReference>
<dbReference type="PANTHER" id="PTHR23236">
    <property type="entry name" value="EUKARYOTIC TRANSLATION INITIATION FACTOR 4B/4H"/>
    <property type="match status" value="1"/>
</dbReference>
<dbReference type="EMBL" id="AP029263">
    <property type="protein sequence ID" value="BFF91727.1"/>
    <property type="molecule type" value="Genomic_DNA"/>
</dbReference>
<dbReference type="CDD" id="cd12402">
    <property type="entry name" value="RRM_eIF4B"/>
    <property type="match status" value="1"/>
</dbReference>
<name>A0AAU9EZA5_DROMD</name>
<sequence>MASAGKKGKKNKGTVISLQSFLSNGDTPAGTTQVSKKIRNLDGDDSDDGSSTLPSVYQLPTAPRANRIFDDNSIPHRPPFIAYINNLPFDANEDDLYEFFGSINLISLRLPREDGENGRSRGFGYVELESRDDLIHVLSLPDPSIKGRRIRIELSNENDQQNRQKSNRRFEGFGNSSDNRDSVNWRRDSQNNGSSSGGYAANFDRSFNRERKPISEREDSNTPGSWRTSVRPQSNDYSPPRRDYDQSNDKYRDGRGKNFERYVPDDDSKQEDRPKLNLKPRTLPLPDIKTNPDLEDVAEVNETNVSKQGATPSVNVFGSAKPVDTASRELEIEERLAHARRQDKIRQEEEHLTEKLSEVQIDKNENESINPAVNWRQNQESSDDNKQDDRRRDDVNRSNKARDHDRSENVKGKTGSNDEGKYKEDNKNTRNERELPKYHPDQTGPVLQSSNKYSGLDDEGSE</sequence>
<dbReference type="PROSITE" id="PS50102">
    <property type="entry name" value="RRM"/>
    <property type="match status" value="1"/>
</dbReference>
<protein>
    <submittedName>
        <fullName evidence="5">Eukaryotic translation initiation factor 4B</fullName>
    </submittedName>
</protein>
<evidence type="ECO:0000256" key="2">
    <source>
        <dbReference type="PROSITE-ProRule" id="PRU00176"/>
    </source>
</evidence>
<proteinExistence type="predicted"/>
<keyword evidence="5" id="KW-0396">Initiation factor</keyword>
<reference evidence="5 6" key="1">
    <citation type="submission" date="2024-02" db="EMBL/GenBank/DDBJ databases">
        <title>A chromosome-level genome assembly of Drosophila madeirensis, a fruit fly species endemic to Madeira island.</title>
        <authorList>
            <person name="Tomihara K."/>
            <person name="Llopart A."/>
            <person name="Yamamoto D."/>
        </authorList>
    </citation>
    <scope>NUCLEOTIDE SEQUENCE [LARGE SCALE GENOMIC DNA]</scope>
    <source>
        <strain evidence="5 6">RF1</strain>
    </source>
</reference>
<evidence type="ECO:0000313" key="6">
    <source>
        <dbReference type="Proteomes" id="UP001500889"/>
    </source>
</evidence>
<dbReference type="PANTHER" id="PTHR23236:SF12">
    <property type="entry name" value="EUKARYOTIC INITIATION FACTOR 4B-RELATED"/>
    <property type="match status" value="1"/>
</dbReference>
<dbReference type="SMART" id="SM00360">
    <property type="entry name" value="RRM"/>
    <property type="match status" value="1"/>
</dbReference>
<dbReference type="InterPro" id="IPR012677">
    <property type="entry name" value="Nucleotide-bd_a/b_plait_sf"/>
</dbReference>
<keyword evidence="1 2" id="KW-0694">RNA-binding</keyword>
<feature type="compositionally biased region" description="Polar residues" evidence="3">
    <location>
        <begin position="221"/>
        <end position="237"/>
    </location>
</feature>
<dbReference type="GO" id="GO:0003723">
    <property type="term" value="F:RNA binding"/>
    <property type="evidence" value="ECO:0007669"/>
    <property type="project" value="UniProtKB-UniRule"/>
</dbReference>
<feature type="region of interest" description="Disordered" evidence="3">
    <location>
        <begin position="340"/>
        <end position="462"/>
    </location>
</feature>
<dbReference type="AlphaFoldDB" id="A0AAU9EZA5"/>